<dbReference type="InterPro" id="IPR001128">
    <property type="entry name" value="Cyt_P450"/>
</dbReference>
<evidence type="ECO:0000256" key="9">
    <source>
        <dbReference type="ARBA" id="ARBA00022848"/>
    </source>
</evidence>
<evidence type="ECO:0000256" key="5">
    <source>
        <dbReference type="ARBA" id="ARBA00010617"/>
    </source>
</evidence>
<keyword evidence="8" id="KW-0256">Endoplasmic reticulum</keyword>
<dbReference type="InterPro" id="IPR036396">
    <property type="entry name" value="Cyt_P450_sf"/>
</dbReference>
<evidence type="ECO:0000256" key="12">
    <source>
        <dbReference type="ARBA" id="ARBA00023033"/>
    </source>
</evidence>
<evidence type="ECO:0000256" key="10">
    <source>
        <dbReference type="ARBA" id="ARBA00023002"/>
    </source>
</evidence>
<evidence type="ECO:0000256" key="2">
    <source>
        <dbReference type="ARBA" id="ARBA00003690"/>
    </source>
</evidence>
<evidence type="ECO:0000256" key="13">
    <source>
        <dbReference type="ARBA" id="ARBA00023136"/>
    </source>
</evidence>
<keyword evidence="11" id="KW-0408">Iron</keyword>
<dbReference type="Gene3D" id="1.10.630.10">
    <property type="entry name" value="Cytochrome P450"/>
    <property type="match status" value="1"/>
</dbReference>
<evidence type="ECO:0000256" key="3">
    <source>
        <dbReference type="ARBA" id="ARBA00004174"/>
    </source>
</evidence>
<name>A0A7U3QUC1_APHGO</name>
<evidence type="ECO:0000256" key="6">
    <source>
        <dbReference type="ARBA" id="ARBA00022617"/>
    </source>
</evidence>
<dbReference type="AlphaFoldDB" id="A0A7U3QUC1"/>
<keyword evidence="12" id="KW-0503">Monooxygenase</keyword>
<dbReference type="SUPFAM" id="SSF48264">
    <property type="entry name" value="Cytochrome P450"/>
    <property type="match status" value="1"/>
</dbReference>
<dbReference type="PRINTS" id="PR00465">
    <property type="entry name" value="EP450IV"/>
</dbReference>
<evidence type="ECO:0000256" key="11">
    <source>
        <dbReference type="ARBA" id="ARBA00023004"/>
    </source>
</evidence>
<dbReference type="GO" id="GO:0004497">
    <property type="term" value="F:monooxygenase activity"/>
    <property type="evidence" value="ECO:0007669"/>
    <property type="project" value="UniProtKB-KW"/>
</dbReference>
<keyword evidence="9" id="KW-0492">Microsome</keyword>
<dbReference type="GO" id="GO:0005506">
    <property type="term" value="F:iron ion binding"/>
    <property type="evidence" value="ECO:0007669"/>
    <property type="project" value="InterPro"/>
</dbReference>
<comment type="cofactor">
    <cofactor evidence="1">
        <name>heme</name>
        <dbReference type="ChEBI" id="CHEBI:30413"/>
    </cofactor>
</comment>
<evidence type="ECO:0000256" key="4">
    <source>
        <dbReference type="ARBA" id="ARBA00004406"/>
    </source>
</evidence>
<dbReference type="PANTHER" id="PTHR24292">
    <property type="entry name" value="CYTOCHROME P450"/>
    <property type="match status" value="1"/>
</dbReference>
<keyword evidence="6" id="KW-0349">Heme</keyword>
<keyword evidence="14" id="KW-0812">Transmembrane</keyword>
<dbReference type="Pfam" id="PF00067">
    <property type="entry name" value="p450"/>
    <property type="match status" value="1"/>
</dbReference>
<evidence type="ECO:0000256" key="7">
    <source>
        <dbReference type="ARBA" id="ARBA00022723"/>
    </source>
</evidence>
<keyword evidence="7" id="KW-0479">Metal-binding</keyword>
<keyword evidence="10" id="KW-0560">Oxidoreductase</keyword>
<dbReference type="EMBL" id="KY827388">
    <property type="protein sequence ID" value="AWD92942.1"/>
    <property type="molecule type" value="mRNA"/>
</dbReference>
<dbReference type="PANTHER" id="PTHR24292:SF54">
    <property type="entry name" value="CYP9F3-RELATED"/>
    <property type="match status" value="1"/>
</dbReference>
<evidence type="ECO:0000256" key="8">
    <source>
        <dbReference type="ARBA" id="ARBA00022824"/>
    </source>
</evidence>
<comment type="similarity">
    <text evidence="5">Belongs to the cytochrome P450 family.</text>
</comment>
<dbReference type="InterPro" id="IPR002403">
    <property type="entry name" value="Cyt_P450_E_grp-IV"/>
</dbReference>
<dbReference type="GO" id="GO:0005789">
    <property type="term" value="C:endoplasmic reticulum membrane"/>
    <property type="evidence" value="ECO:0007669"/>
    <property type="project" value="UniProtKB-SubCell"/>
</dbReference>
<dbReference type="InterPro" id="IPR050476">
    <property type="entry name" value="Insect_CytP450_Detox"/>
</dbReference>
<dbReference type="GO" id="GO:0020037">
    <property type="term" value="F:heme binding"/>
    <property type="evidence" value="ECO:0007669"/>
    <property type="project" value="InterPro"/>
</dbReference>
<protein>
    <submittedName>
        <fullName evidence="15">CYP3323A1</fullName>
    </submittedName>
</protein>
<sequence length="475" mass="51958">MGAYVTWTLEALAFGTFVVLAVLVPYARRKRDYWTSRGTPTAVGYRSLANTLPGIRLQDRSLSRHRDDGKAAGAAAVGLFDGGRPVALACDVRVAAASLGNDGFAEDGGRHASLVPAAVDAGSAAAVLPTLAECVVELITSLEAVANRRLTVSPWTEVKRCATTAVATCVYGQPMVDSRIKAFAEQCAKALSPAGGGGRPTVTDYFAVYDLSSDGRAPSTDFKQIFRMAAANSDKIDADVADKQVRLDMFEFVTGTIEQTAALVTGVLYELARNQNIQNHLREHLDSELDEHQQQVTIDQLDRLPYLENVLKETLRKYPLVAVVRRVATKPYIVPGTNNRCTIEPNSLVVVPVHALHHDAEHFPEPEEFQPHRFPGQLSSAYMPHGSGPQSYIGKHFVELEAKLIVAMLVSRYEVHLDSSNPGTSPDSLNPKSFAGVRLKVVNRSGVREPRMYTSLQQLHKDNNERAGDRKFMFF</sequence>
<organism evidence="15">
    <name type="scientific">Aphis gossypii</name>
    <name type="common">Cotton aphid</name>
    <dbReference type="NCBI Taxonomy" id="80765"/>
    <lineage>
        <taxon>Eukaryota</taxon>
        <taxon>Metazoa</taxon>
        <taxon>Ecdysozoa</taxon>
        <taxon>Arthropoda</taxon>
        <taxon>Hexapoda</taxon>
        <taxon>Insecta</taxon>
        <taxon>Pterygota</taxon>
        <taxon>Neoptera</taxon>
        <taxon>Paraneoptera</taxon>
        <taxon>Hemiptera</taxon>
        <taxon>Sternorrhyncha</taxon>
        <taxon>Aphidomorpha</taxon>
        <taxon>Aphidoidea</taxon>
        <taxon>Aphididae</taxon>
        <taxon>Aphidini</taxon>
        <taxon>Aphis</taxon>
        <taxon>Aphis</taxon>
    </lineage>
</organism>
<reference evidence="15" key="1">
    <citation type="submission" date="2017-03" db="EMBL/GenBank/DDBJ databases">
        <title>miRNA mediated regulation mechanisms of P450 induced by plant allelochemicals in Aphis gossypii Glover.</title>
        <authorList>
            <person name="Ma K."/>
            <person name="Gao X."/>
        </authorList>
    </citation>
    <scope>NUCLEOTIDE SEQUENCE</scope>
</reference>
<keyword evidence="13 14" id="KW-0472">Membrane</keyword>
<keyword evidence="14" id="KW-1133">Transmembrane helix</keyword>
<accession>A0A7U3QUC1</accession>
<comment type="function">
    <text evidence="2">May be involved in the metabolism of insect hormones and in the breakdown of synthetic insecticides.</text>
</comment>
<feature type="transmembrane region" description="Helical" evidence="14">
    <location>
        <begin position="6"/>
        <end position="27"/>
    </location>
</feature>
<evidence type="ECO:0000256" key="1">
    <source>
        <dbReference type="ARBA" id="ARBA00001971"/>
    </source>
</evidence>
<proteinExistence type="evidence at transcript level"/>
<evidence type="ECO:0000313" key="15">
    <source>
        <dbReference type="EMBL" id="AWD92942.1"/>
    </source>
</evidence>
<comment type="subcellular location">
    <subcellularLocation>
        <location evidence="4">Endoplasmic reticulum membrane</location>
        <topology evidence="4">Peripheral membrane protein</topology>
    </subcellularLocation>
    <subcellularLocation>
        <location evidence="3">Microsome membrane</location>
        <topology evidence="3">Peripheral membrane protein</topology>
    </subcellularLocation>
</comment>
<dbReference type="GO" id="GO:0016705">
    <property type="term" value="F:oxidoreductase activity, acting on paired donors, with incorporation or reduction of molecular oxygen"/>
    <property type="evidence" value="ECO:0007669"/>
    <property type="project" value="InterPro"/>
</dbReference>
<evidence type="ECO:0000256" key="14">
    <source>
        <dbReference type="SAM" id="Phobius"/>
    </source>
</evidence>